<dbReference type="GO" id="GO:0005737">
    <property type="term" value="C:cytoplasm"/>
    <property type="evidence" value="ECO:0007669"/>
    <property type="project" value="TreeGrafter"/>
</dbReference>
<evidence type="ECO:0000256" key="1">
    <source>
        <dbReference type="ARBA" id="ARBA00010364"/>
    </source>
</evidence>
<evidence type="ECO:0000313" key="2">
    <source>
        <dbReference type="EMBL" id="VFU15861.1"/>
    </source>
</evidence>
<protein>
    <submittedName>
        <fullName evidence="2">Uncharacterized protein</fullName>
    </submittedName>
</protein>
<dbReference type="Pfam" id="PF02594">
    <property type="entry name" value="DUF167"/>
    <property type="match status" value="1"/>
</dbReference>
<dbReference type="PANTHER" id="PTHR13420">
    <property type="entry name" value="UPF0235 PROTEIN C15ORF40"/>
    <property type="match status" value="1"/>
</dbReference>
<dbReference type="SUPFAM" id="SSF69786">
    <property type="entry name" value="YggU-like"/>
    <property type="match status" value="1"/>
</dbReference>
<organism evidence="2">
    <name type="scientific">anaerobic digester metagenome</name>
    <dbReference type="NCBI Taxonomy" id="1263854"/>
    <lineage>
        <taxon>unclassified sequences</taxon>
        <taxon>metagenomes</taxon>
        <taxon>ecological metagenomes</taxon>
    </lineage>
</organism>
<proteinExistence type="inferred from homology"/>
<name>A0A485M236_9ZZZZ</name>
<dbReference type="InterPro" id="IPR003746">
    <property type="entry name" value="DUF167"/>
</dbReference>
<dbReference type="SMART" id="SM01152">
    <property type="entry name" value="DUF167"/>
    <property type="match status" value="1"/>
</dbReference>
<dbReference type="AlphaFoldDB" id="A0A485M236"/>
<dbReference type="HAMAP" id="MF_00634">
    <property type="entry name" value="UPF0235"/>
    <property type="match status" value="1"/>
</dbReference>
<dbReference type="NCBIfam" id="TIGR00251">
    <property type="entry name" value="DUF167 family protein"/>
    <property type="match status" value="1"/>
</dbReference>
<dbReference type="Gene3D" id="3.30.1200.10">
    <property type="entry name" value="YggU-like"/>
    <property type="match status" value="1"/>
</dbReference>
<dbReference type="InterPro" id="IPR036591">
    <property type="entry name" value="YggU-like_sf"/>
</dbReference>
<dbReference type="PANTHER" id="PTHR13420:SF7">
    <property type="entry name" value="UPF0235 PROTEIN C15ORF40"/>
    <property type="match status" value="1"/>
</dbReference>
<accession>A0A485M236</accession>
<dbReference type="EMBL" id="CAADRM010000109">
    <property type="protein sequence ID" value="VFU15861.1"/>
    <property type="molecule type" value="Genomic_DNA"/>
</dbReference>
<reference evidence="2" key="1">
    <citation type="submission" date="2019-03" db="EMBL/GenBank/DDBJ databases">
        <authorList>
            <person name="Hao L."/>
        </authorList>
    </citation>
    <scope>NUCLEOTIDE SEQUENCE</scope>
</reference>
<comment type="similarity">
    <text evidence="1">Belongs to the UPF0235 family.</text>
</comment>
<gene>
    <name evidence="2" type="primary">yggU</name>
    <name evidence="2" type="ORF">SCFA_450082</name>
</gene>
<sequence>MWIRQEGDGTVLVCRVRPNAGRDSIEGVREDHVSVHLSAPAVEGKANKALVAFLAKRLHIAKSKISVKIGEKARTKVLFISGMAPEEVARLLGL</sequence>